<name>A0A830GSY7_9CREN</name>
<dbReference type="EMBL" id="BMNL01000001">
    <property type="protein sequence ID" value="GGP19910.1"/>
    <property type="molecule type" value="Genomic_DNA"/>
</dbReference>
<gene>
    <name evidence="1" type="ORF">GCM10007981_05500</name>
</gene>
<organism evidence="1 2">
    <name type="scientific">Thermocladium modestius</name>
    <dbReference type="NCBI Taxonomy" id="62609"/>
    <lineage>
        <taxon>Archaea</taxon>
        <taxon>Thermoproteota</taxon>
        <taxon>Thermoprotei</taxon>
        <taxon>Thermoproteales</taxon>
        <taxon>Thermoproteaceae</taxon>
        <taxon>Thermocladium</taxon>
    </lineage>
</organism>
<evidence type="ECO:0000313" key="1">
    <source>
        <dbReference type="EMBL" id="GGP19910.1"/>
    </source>
</evidence>
<dbReference type="Proteomes" id="UP000610960">
    <property type="component" value="Unassembled WGS sequence"/>
</dbReference>
<dbReference type="AlphaFoldDB" id="A0A830GSY7"/>
<protein>
    <submittedName>
        <fullName evidence="1">Uncharacterized protein</fullName>
    </submittedName>
</protein>
<evidence type="ECO:0000313" key="2">
    <source>
        <dbReference type="Proteomes" id="UP000610960"/>
    </source>
</evidence>
<proteinExistence type="predicted"/>
<keyword evidence="2" id="KW-1185">Reference proteome</keyword>
<comment type="caution">
    <text evidence="1">The sequence shown here is derived from an EMBL/GenBank/DDBJ whole genome shotgun (WGS) entry which is preliminary data.</text>
</comment>
<accession>A0A830GSY7</accession>
<sequence>MDSQITMGATTVIAITAKVPTSPKAVILEELLGMNGKTGSKNSLNAYCRRKNMPKAVE</sequence>
<reference evidence="1" key="1">
    <citation type="journal article" date="2014" name="Int. J. Syst. Evol. Microbiol.">
        <title>Complete genome sequence of Corynebacterium casei LMG S-19264T (=DSM 44701T), isolated from a smear-ripened cheese.</title>
        <authorList>
            <consortium name="US DOE Joint Genome Institute (JGI-PGF)"/>
            <person name="Walter F."/>
            <person name="Albersmeier A."/>
            <person name="Kalinowski J."/>
            <person name="Ruckert C."/>
        </authorList>
    </citation>
    <scope>NUCLEOTIDE SEQUENCE</scope>
    <source>
        <strain evidence="1">JCM 10088</strain>
    </source>
</reference>
<reference evidence="1" key="2">
    <citation type="submission" date="2020-09" db="EMBL/GenBank/DDBJ databases">
        <authorList>
            <person name="Sun Q."/>
            <person name="Ohkuma M."/>
        </authorList>
    </citation>
    <scope>NUCLEOTIDE SEQUENCE</scope>
    <source>
        <strain evidence="1">JCM 10088</strain>
    </source>
</reference>